<dbReference type="GO" id="GO:0005829">
    <property type="term" value="C:cytosol"/>
    <property type="evidence" value="ECO:0007669"/>
    <property type="project" value="TreeGrafter"/>
</dbReference>
<evidence type="ECO:0000256" key="3">
    <source>
        <dbReference type="ARBA" id="ARBA00011738"/>
    </source>
</evidence>
<keyword evidence="4" id="KW-0663">Pyridoxal phosphate</keyword>
<dbReference type="SUPFAM" id="SSF56752">
    <property type="entry name" value="D-aminoacid aminotransferase-like PLP-dependent enzymes"/>
    <property type="match status" value="1"/>
</dbReference>
<protein>
    <recommendedName>
        <fullName evidence="8 10">Aminodeoxychorismate lyase</fullName>
        <ecNumber evidence="8 10">4.1.3.38</ecNumber>
    </recommendedName>
</protein>
<comment type="pathway">
    <text evidence="7">Cofactor biosynthesis; tetrahydrofolate biosynthesis; 4-aminobenzoate from chorismate: step 2/2.</text>
</comment>
<keyword evidence="5" id="KW-0289">Folate biosynthesis</keyword>
<dbReference type="GO" id="GO:0008153">
    <property type="term" value="P:4-aminobenzoate biosynthetic process"/>
    <property type="evidence" value="ECO:0007669"/>
    <property type="project" value="UniProtKB-UniRule"/>
</dbReference>
<evidence type="ECO:0000256" key="4">
    <source>
        <dbReference type="ARBA" id="ARBA00022898"/>
    </source>
</evidence>
<dbReference type="InterPro" id="IPR017824">
    <property type="entry name" value="Aminodeoxychorismate_lyase_IV"/>
</dbReference>
<dbReference type="Proteomes" id="UP001156601">
    <property type="component" value="Unassembled WGS sequence"/>
</dbReference>
<reference evidence="11" key="1">
    <citation type="journal article" date="2014" name="Int. J. Syst. Evol. Microbiol.">
        <title>Complete genome sequence of Corynebacterium casei LMG S-19264T (=DSM 44701T), isolated from a smear-ripened cheese.</title>
        <authorList>
            <consortium name="US DOE Joint Genome Institute (JGI-PGF)"/>
            <person name="Walter F."/>
            <person name="Albersmeier A."/>
            <person name="Kalinowski J."/>
            <person name="Ruckert C."/>
        </authorList>
    </citation>
    <scope>NUCLEOTIDE SEQUENCE</scope>
    <source>
        <strain evidence="11">NBRC 110023</strain>
    </source>
</reference>
<comment type="catalytic activity">
    <reaction evidence="9">
        <text>4-amino-4-deoxychorismate = 4-aminobenzoate + pyruvate + H(+)</text>
        <dbReference type="Rhea" id="RHEA:16201"/>
        <dbReference type="ChEBI" id="CHEBI:15361"/>
        <dbReference type="ChEBI" id="CHEBI:15378"/>
        <dbReference type="ChEBI" id="CHEBI:17836"/>
        <dbReference type="ChEBI" id="CHEBI:58406"/>
        <dbReference type="EC" id="4.1.3.38"/>
    </reaction>
</comment>
<evidence type="ECO:0000256" key="8">
    <source>
        <dbReference type="ARBA" id="ARBA00035676"/>
    </source>
</evidence>
<evidence type="ECO:0000256" key="2">
    <source>
        <dbReference type="ARBA" id="ARBA00009320"/>
    </source>
</evidence>
<dbReference type="GO" id="GO:0030170">
    <property type="term" value="F:pyridoxal phosphate binding"/>
    <property type="evidence" value="ECO:0007669"/>
    <property type="project" value="InterPro"/>
</dbReference>
<accession>A0AA37SY75</accession>
<dbReference type="InterPro" id="IPR001544">
    <property type="entry name" value="Aminotrans_IV"/>
</dbReference>
<dbReference type="GO" id="GO:0046656">
    <property type="term" value="P:folic acid biosynthetic process"/>
    <property type="evidence" value="ECO:0007669"/>
    <property type="project" value="UniProtKB-KW"/>
</dbReference>
<organism evidence="11 12">
    <name type="scientific">Agaribacter marinus</name>
    <dbReference type="NCBI Taxonomy" id="1431249"/>
    <lineage>
        <taxon>Bacteria</taxon>
        <taxon>Pseudomonadati</taxon>
        <taxon>Pseudomonadota</taxon>
        <taxon>Gammaproteobacteria</taxon>
        <taxon>Alteromonadales</taxon>
        <taxon>Alteromonadaceae</taxon>
        <taxon>Agaribacter</taxon>
    </lineage>
</organism>
<evidence type="ECO:0000256" key="6">
    <source>
        <dbReference type="ARBA" id="ARBA00023239"/>
    </source>
</evidence>
<dbReference type="Pfam" id="PF01063">
    <property type="entry name" value="Aminotran_4"/>
    <property type="match status" value="1"/>
</dbReference>
<dbReference type="Gene3D" id="3.20.10.10">
    <property type="entry name" value="D-amino Acid Aminotransferase, subunit A, domain 2"/>
    <property type="match status" value="1"/>
</dbReference>
<dbReference type="NCBIfam" id="TIGR03461">
    <property type="entry name" value="pabC_Proteo"/>
    <property type="match status" value="1"/>
</dbReference>
<name>A0AA37SY75_9ALTE</name>
<evidence type="ECO:0000313" key="12">
    <source>
        <dbReference type="Proteomes" id="UP001156601"/>
    </source>
</evidence>
<dbReference type="PANTHER" id="PTHR42743:SF2">
    <property type="entry name" value="AMINODEOXYCHORISMATE LYASE"/>
    <property type="match status" value="1"/>
</dbReference>
<proteinExistence type="inferred from homology"/>
<evidence type="ECO:0000256" key="9">
    <source>
        <dbReference type="ARBA" id="ARBA00049529"/>
    </source>
</evidence>
<keyword evidence="12" id="KW-1185">Reference proteome</keyword>
<dbReference type="AlphaFoldDB" id="A0AA37SY75"/>
<comment type="similarity">
    <text evidence="2">Belongs to the class-IV pyridoxal-phosphate-dependent aminotransferase family.</text>
</comment>
<dbReference type="RefSeq" id="WP_284216218.1">
    <property type="nucleotide sequence ID" value="NZ_BSOT01000005.1"/>
</dbReference>
<evidence type="ECO:0000256" key="1">
    <source>
        <dbReference type="ARBA" id="ARBA00001933"/>
    </source>
</evidence>
<keyword evidence="6 11" id="KW-0456">Lyase</keyword>
<dbReference type="InterPro" id="IPR036038">
    <property type="entry name" value="Aminotransferase-like"/>
</dbReference>
<reference evidence="11" key="2">
    <citation type="submission" date="2023-01" db="EMBL/GenBank/DDBJ databases">
        <title>Draft genome sequence of Agaribacter marinus strain NBRC 110023.</title>
        <authorList>
            <person name="Sun Q."/>
            <person name="Mori K."/>
        </authorList>
    </citation>
    <scope>NUCLEOTIDE SEQUENCE</scope>
    <source>
        <strain evidence="11">NBRC 110023</strain>
    </source>
</reference>
<comment type="subunit">
    <text evidence="3">Homodimer.</text>
</comment>
<dbReference type="InterPro" id="IPR043132">
    <property type="entry name" value="BCAT-like_C"/>
</dbReference>
<evidence type="ECO:0000256" key="5">
    <source>
        <dbReference type="ARBA" id="ARBA00022909"/>
    </source>
</evidence>
<comment type="cofactor">
    <cofactor evidence="1">
        <name>pyridoxal 5'-phosphate</name>
        <dbReference type="ChEBI" id="CHEBI:597326"/>
    </cofactor>
</comment>
<dbReference type="Gene3D" id="3.30.470.10">
    <property type="match status" value="1"/>
</dbReference>
<sequence>MANASIHLNITSLDSHDRSFFYGDGCFTTMYADNHKIFLLEQHLARLSGDSSKLYISIDNWPELQERLETLLINITSPHVVKVLVSRGVGGRGYSPKACDSPSIYIYTYPITLNNCDLNKSALSVGIADIELADQAQLAGLKHNSRLEQVLAKQELLSMHEDGLTFDDLLLLDTSQHVIEASSANIFYQLNDIWYTPQLNKQGVAGVMRDFVMDTMKAAGIECQVALHHIDELKRVNAAFICNAVQLIQPLKSVCINSQEHEISETASRDIFKLILDALFRV</sequence>
<dbReference type="EMBL" id="BSOT01000005">
    <property type="protein sequence ID" value="GLR69911.1"/>
    <property type="molecule type" value="Genomic_DNA"/>
</dbReference>
<dbReference type="GO" id="GO:0008696">
    <property type="term" value="F:4-amino-4-deoxychorismate lyase activity"/>
    <property type="evidence" value="ECO:0007669"/>
    <property type="project" value="UniProtKB-UniRule"/>
</dbReference>
<comment type="caution">
    <text evidence="11">The sequence shown here is derived from an EMBL/GenBank/DDBJ whole genome shotgun (WGS) entry which is preliminary data.</text>
</comment>
<gene>
    <name evidence="11" type="ORF">GCM10007852_08190</name>
</gene>
<dbReference type="InterPro" id="IPR050571">
    <property type="entry name" value="Class-IV_PLP-Dep_Aminotrnsfr"/>
</dbReference>
<evidence type="ECO:0000256" key="7">
    <source>
        <dbReference type="ARBA" id="ARBA00035633"/>
    </source>
</evidence>
<dbReference type="InterPro" id="IPR043131">
    <property type="entry name" value="BCAT-like_N"/>
</dbReference>
<evidence type="ECO:0000256" key="10">
    <source>
        <dbReference type="NCBIfam" id="TIGR03461"/>
    </source>
</evidence>
<evidence type="ECO:0000313" key="11">
    <source>
        <dbReference type="EMBL" id="GLR69911.1"/>
    </source>
</evidence>
<dbReference type="EC" id="4.1.3.38" evidence="8 10"/>
<dbReference type="PANTHER" id="PTHR42743">
    <property type="entry name" value="AMINO-ACID AMINOTRANSFERASE"/>
    <property type="match status" value="1"/>
</dbReference>